<accession>A0AAV8C6N9</accession>
<keyword evidence="2" id="KW-1133">Transmembrane helix</keyword>
<dbReference type="SUPFAM" id="SSF51197">
    <property type="entry name" value="Clavaminate synthase-like"/>
    <property type="match status" value="1"/>
</dbReference>
<dbReference type="Proteomes" id="UP001140206">
    <property type="component" value="Chromosome 5"/>
</dbReference>
<proteinExistence type="predicted"/>
<dbReference type="PANTHER" id="PTHR34945">
    <property type="entry name" value="2-OXOGLUTARATE (2OG) AND FE(II)-DEPENDENT OXYGENASE SUPERFAMILY PROTEIN"/>
    <property type="match status" value="1"/>
</dbReference>
<comment type="caution">
    <text evidence="3">The sequence shown here is derived from an EMBL/GenBank/DDBJ whole genome shotgun (WGS) entry which is preliminary data.</text>
</comment>
<keyword evidence="2" id="KW-0812">Transmembrane</keyword>
<evidence type="ECO:0000256" key="2">
    <source>
        <dbReference type="SAM" id="Phobius"/>
    </source>
</evidence>
<evidence type="ECO:0000313" key="3">
    <source>
        <dbReference type="EMBL" id="KAJ4751051.1"/>
    </source>
</evidence>
<dbReference type="EMBL" id="JAMFTS010000005">
    <property type="protein sequence ID" value="KAJ4751051.1"/>
    <property type="molecule type" value="Genomic_DNA"/>
</dbReference>
<evidence type="ECO:0000313" key="4">
    <source>
        <dbReference type="Proteomes" id="UP001140206"/>
    </source>
</evidence>
<feature type="compositionally biased region" description="Polar residues" evidence="1">
    <location>
        <begin position="70"/>
        <end position="80"/>
    </location>
</feature>
<feature type="transmembrane region" description="Helical" evidence="2">
    <location>
        <begin position="412"/>
        <end position="431"/>
    </location>
</feature>
<feature type="region of interest" description="Disordered" evidence="1">
    <location>
        <begin position="28"/>
        <end position="47"/>
    </location>
</feature>
<dbReference type="InterPro" id="IPR027443">
    <property type="entry name" value="IPNS-like_sf"/>
</dbReference>
<gene>
    <name evidence="3" type="ORF">LUZ62_085456</name>
</gene>
<keyword evidence="2" id="KW-0472">Membrane</keyword>
<evidence type="ECO:0000256" key="1">
    <source>
        <dbReference type="SAM" id="MobiDB-lite"/>
    </source>
</evidence>
<name>A0AAV8C6N9_9POAL</name>
<organism evidence="3 4">
    <name type="scientific">Rhynchospora pubera</name>
    <dbReference type="NCBI Taxonomy" id="906938"/>
    <lineage>
        <taxon>Eukaryota</taxon>
        <taxon>Viridiplantae</taxon>
        <taxon>Streptophyta</taxon>
        <taxon>Embryophyta</taxon>
        <taxon>Tracheophyta</taxon>
        <taxon>Spermatophyta</taxon>
        <taxon>Magnoliopsida</taxon>
        <taxon>Liliopsida</taxon>
        <taxon>Poales</taxon>
        <taxon>Cyperaceae</taxon>
        <taxon>Cyperoideae</taxon>
        <taxon>Rhynchosporeae</taxon>
        <taxon>Rhynchospora</taxon>
    </lineage>
</organism>
<protein>
    <submittedName>
        <fullName evidence="3">2-oxoglutarate (2OG) and Fe(II)-dependent oxygenase superfamily protein</fullName>
    </submittedName>
</protein>
<dbReference type="AlphaFoldDB" id="A0AAV8C6N9"/>
<sequence>MMEIVEISPTQHPEYTFFSPFSRAHPQTAKIENSSNGLPLHSPSIPLSDRIAKTKPEIRFRYDSDDSATPRYTSDDTATPSVALPSAASVPIRTGKGFRSAAIDDRILADFLETSLRVPDLTLPRTHFSSPRAPSPISDEIGFKELKERDIVAVGNVVYNVRETGAFRVGSKSMSVQEVASTIRVAKEVFSVPEEMKRDSLAKWFRRRDVVEEEFYWYHPVRPEMDRVLLSAFPNPKSYHMFREKMESIASEMQKIAELVTDVLCSNSKKGWGSSSIVHTPPSVLCLTKFNVNQSYLTWNELGDAEQPTSYAVCLHASSQDQEFRLCSQEGSNFSKTPAGSALVTVGKQLQDWSNREYKSAAAEVLYELSEDPNPFYSLEFFYITEDTSDKVGTSFRDKDLQPNTISIKHQVFIVAGAIYFFRFLWFWIGFEFF</sequence>
<dbReference type="PANTHER" id="PTHR34945:SF4">
    <property type="entry name" value="2-OXOGLUTARATE (2OG) AND FE(II)-DEPENDENT OXYGENASE SUPERFAMILY PROTEIN"/>
    <property type="match status" value="1"/>
</dbReference>
<reference evidence="3" key="1">
    <citation type="submission" date="2022-08" db="EMBL/GenBank/DDBJ databases">
        <authorList>
            <person name="Marques A."/>
        </authorList>
    </citation>
    <scope>NUCLEOTIDE SEQUENCE</scope>
    <source>
        <strain evidence="3">RhyPub2mFocal</strain>
        <tissue evidence="3">Leaves</tissue>
    </source>
</reference>
<dbReference type="Gene3D" id="2.60.120.330">
    <property type="entry name" value="B-lactam Antibiotic, Isopenicillin N Synthase, Chain"/>
    <property type="match status" value="1"/>
</dbReference>
<feature type="region of interest" description="Disordered" evidence="1">
    <location>
        <begin position="56"/>
        <end position="80"/>
    </location>
</feature>
<keyword evidence="4" id="KW-1185">Reference proteome</keyword>